<proteinExistence type="predicted"/>
<gene>
    <name evidence="2" type="ORF">SAMN02745229_02544</name>
</gene>
<evidence type="ECO:0000313" key="3">
    <source>
        <dbReference type="Proteomes" id="UP000184278"/>
    </source>
</evidence>
<dbReference type="Proteomes" id="UP000184278">
    <property type="component" value="Unassembled WGS sequence"/>
</dbReference>
<sequence>MKKKELKILFIVSGILLCIVLFFFLKYGRREVAKEYYPVDPDYYVKVYQNGFFKGHEFRCVAILYGPNGEISREYFNAMSTDCLPKRHMDYSVIIEWEDDYVSVSVRDPESGGLTRNFYIDGRITLEDRHWGAGF</sequence>
<dbReference type="STRING" id="1121131.SAMN02745229_02544"/>
<dbReference type="RefSeq" id="WP_073388328.1">
    <property type="nucleotide sequence ID" value="NZ_FQXK01000021.1"/>
</dbReference>
<dbReference type="GeneID" id="89507860"/>
<dbReference type="EMBL" id="FQXK01000021">
    <property type="protein sequence ID" value="SHI26242.1"/>
    <property type="molecule type" value="Genomic_DNA"/>
</dbReference>
<dbReference type="AlphaFoldDB" id="A0A1M5ZPV1"/>
<name>A0A1M5ZPV1_BUTFI</name>
<keyword evidence="1" id="KW-0812">Transmembrane</keyword>
<protein>
    <submittedName>
        <fullName evidence="2">Uncharacterized protein</fullName>
    </submittedName>
</protein>
<evidence type="ECO:0000256" key="1">
    <source>
        <dbReference type="SAM" id="Phobius"/>
    </source>
</evidence>
<accession>A0A1M5ZPV1</accession>
<organism evidence="2 3">
    <name type="scientific">Butyrivibrio fibrisolvens DSM 3071</name>
    <dbReference type="NCBI Taxonomy" id="1121131"/>
    <lineage>
        <taxon>Bacteria</taxon>
        <taxon>Bacillati</taxon>
        <taxon>Bacillota</taxon>
        <taxon>Clostridia</taxon>
        <taxon>Lachnospirales</taxon>
        <taxon>Lachnospiraceae</taxon>
        <taxon>Butyrivibrio</taxon>
    </lineage>
</organism>
<keyword evidence="1" id="KW-0472">Membrane</keyword>
<feature type="transmembrane region" description="Helical" evidence="1">
    <location>
        <begin position="6"/>
        <end position="25"/>
    </location>
</feature>
<reference evidence="3" key="1">
    <citation type="submission" date="2016-11" db="EMBL/GenBank/DDBJ databases">
        <authorList>
            <person name="Varghese N."/>
            <person name="Submissions S."/>
        </authorList>
    </citation>
    <scope>NUCLEOTIDE SEQUENCE [LARGE SCALE GENOMIC DNA]</scope>
    <source>
        <strain evidence="3">DSM 3071</strain>
    </source>
</reference>
<keyword evidence="1" id="KW-1133">Transmembrane helix</keyword>
<keyword evidence="3" id="KW-1185">Reference proteome</keyword>
<evidence type="ECO:0000313" key="2">
    <source>
        <dbReference type="EMBL" id="SHI26242.1"/>
    </source>
</evidence>